<protein>
    <recommendedName>
        <fullName evidence="3">Sporulation protein YyaC</fullName>
    </recommendedName>
</protein>
<dbReference type="EMBL" id="AP012050">
    <property type="protein sequence ID" value="BAM48533.1"/>
    <property type="molecule type" value="Genomic_DNA"/>
</dbReference>
<dbReference type="InterPro" id="IPR009665">
    <property type="entry name" value="YyaC"/>
</dbReference>
<evidence type="ECO:0008006" key="3">
    <source>
        <dbReference type="Google" id="ProtNLM"/>
    </source>
</evidence>
<dbReference type="eggNOG" id="ENOG50313RY">
    <property type="taxonomic scope" value="Bacteria"/>
</dbReference>
<organism evidence="1 2">
    <name type="scientific">Amphibacillus xylanus (strain ATCC 51415 / DSM 6626 / JCM 7361 / LMG 17667 / NBRC 15112 / Ep01)</name>
    <dbReference type="NCBI Taxonomy" id="698758"/>
    <lineage>
        <taxon>Bacteria</taxon>
        <taxon>Bacillati</taxon>
        <taxon>Bacillota</taxon>
        <taxon>Bacilli</taxon>
        <taxon>Bacillales</taxon>
        <taxon>Bacillaceae</taxon>
        <taxon>Amphibacillus</taxon>
    </lineage>
</organism>
<keyword evidence="2" id="KW-1185">Reference proteome</keyword>
<dbReference type="Pfam" id="PF06866">
    <property type="entry name" value="DUF1256"/>
    <property type="match status" value="1"/>
</dbReference>
<dbReference type="Proteomes" id="UP000006294">
    <property type="component" value="Chromosome"/>
</dbReference>
<proteinExistence type="predicted"/>
<gene>
    <name evidence="1" type="ordered locus">AXY_24010</name>
</gene>
<dbReference type="PATRIC" id="fig|698758.3.peg.2407"/>
<sequence length="196" mass="21903">MKLSRHSHKQSTKVSVSYKDSFVEQYIGQFIYQWLPIDSSEFVIACIGSDRSTGDALGPLVGSLLNKRKHSVYHVYGTLEKPIHALNIKERLDYIKQKHQNAFIVAVDACLGRSQSVGNINASIGPLRPGLALKKDLPEVGHLNITGIVNISSPIDFITLQNTRLNLVFKQAEIISRALSYAEYLFFNDDKISNQS</sequence>
<evidence type="ECO:0000313" key="2">
    <source>
        <dbReference type="Proteomes" id="UP000006294"/>
    </source>
</evidence>
<evidence type="ECO:0000313" key="1">
    <source>
        <dbReference type="EMBL" id="BAM48533.1"/>
    </source>
</evidence>
<dbReference type="NCBIfam" id="TIGR02841">
    <property type="entry name" value="spore_YyaC"/>
    <property type="match status" value="1"/>
</dbReference>
<dbReference type="STRING" id="698758.AXY_24010"/>
<dbReference type="SUPFAM" id="SSF53163">
    <property type="entry name" value="HybD-like"/>
    <property type="match status" value="1"/>
</dbReference>
<dbReference type="HOGENOM" id="CLU_104063_1_0_9"/>
<reference evidence="1 2" key="1">
    <citation type="submission" date="2011-01" db="EMBL/GenBank/DDBJ databases">
        <title>Whole genome sequence of Amphibacillus xylinus NBRC 15112.</title>
        <authorList>
            <person name="Nakazawa H."/>
            <person name="Katano Y."/>
            <person name="Nakamura S."/>
            <person name="Sasagawa M."/>
            <person name="Fukada J."/>
            <person name="Arai T."/>
            <person name="Sasakura N."/>
            <person name="Mochizuki D."/>
            <person name="Hosoyama A."/>
            <person name="Harada K."/>
            <person name="Horikawa H."/>
            <person name="Kato Y."/>
            <person name="Harada T."/>
            <person name="Sasaki K."/>
            <person name="Sekiguchi M."/>
            <person name="Hodoyama M."/>
            <person name="Nishiko R."/>
            <person name="Narita H."/>
            <person name="Hanamaki A."/>
            <person name="Hata C."/>
            <person name="Konno Y."/>
            <person name="Niimura Y."/>
            <person name="Yamazaki S."/>
            <person name="Fujita N."/>
        </authorList>
    </citation>
    <scope>NUCLEOTIDE SEQUENCE [LARGE SCALE GENOMIC DNA]</scope>
    <source>
        <strain evidence="2">ATCC 51415 / DSM 6626 / JCM 7361 / LMG 17667 / NBRC 15112 / Ep01</strain>
    </source>
</reference>
<accession>K0J856</accession>
<dbReference type="KEGG" id="axl:AXY_24010"/>
<dbReference type="AlphaFoldDB" id="K0J856"/>
<dbReference type="OrthoDB" id="9815953at2"/>
<name>K0J856_AMPXN</name>
<dbReference type="RefSeq" id="WP_015011111.1">
    <property type="nucleotide sequence ID" value="NC_018704.1"/>
</dbReference>
<dbReference type="InterPro" id="IPR023430">
    <property type="entry name" value="Pept_HybD-like_dom_sf"/>
</dbReference>